<dbReference type="Pfam" id="PF06014">
    <property type="entry name" value="YqgQ-like"/>
    <property type="match status" value="1"/>
</dbReference>
<dbReference type="Proteomes" id="UP000195437">
    <property type="component" value="Chromosome"/>
</dbReference>
<accession>A0A1Y0IQW0</accession>
<keyword evidence="2" id="KW-1185">Reference proteome</keyword>
<dbReference type="AlphaFoldDB" id="A0A1Y0IQW0"/>
<dbReference type="Gene3D" id="1.10.287.760">
    <property type="entry name" value="YqgQ-like"/>
    <property type="match status" value="1"/>
</dbReference>
<sequence length="73" mass="8653">MDLNTHREVLKVREFLKQFAVIVYTGSQIDDIVLMDLELDDLYEDKHLDTEEYTKFKLALRRAYTELDKGGSR</sequence>
<dbReference type="SUPFAM" id="SSF158379">
    <property type="entry name" value="YqgQ-like"/>
    <property type="match status" value="1"/>
</dbReference>
<evidence type="ECO:0000313" key="2">
    <source>
        <dbReference type="Proteomes" id="UP000195437"/>
    </source>
</evidence>
<organism evidence="1 2">
    <name type="scientific">Tumebacillus avium</name>
    <dbReference type="NCBI Taxonomy" id="1903704"/>
    <lineage>
        <taxon>Bacteria</taxon>
        <taxon>Bacillati</taxon>
        <taxon>Bacillota</taxon>
        <taxon>Bacilli</taxon>
        <taxon>Bacillales</taxon>
        <taxon>Alicyclobacillaceae</taxon>
        <taxon>Tumebacillus</taxon>
    </lineage>
</organism>
<evidence type="ECO:0008006" key="3">
    <source>
        <dbReference type="Google" id="ProtNLM"/>
    </source>
</evidence>
<dbReference type="InterPro" id="IPR023164">
    <property type="entry name" value="YqgQ-like_sf"/>
</dbReference>
<name>A0A1Y0IQW0_9BACL</name>
<evidence type="ECO:0000313" key="1">
    <source>
        <dbReference type="EMBL" id="ARU61734.1"/>
    </source>
</evidence>
<dbReference type="InterPro" id="IPR009256">
    <property type="entry name" value="YqgQ-like"/>
</dbReference>
<protein>
    <recommendedName>
        <fullName evidence="3">Cytosolic protein</fullName>
    </recommendedName>
</protein>
<reference evidence="2" key="1">
    <citation type="submission" date="2017-05" db="EMBL/GenBank/DDBJ databases">
        <authorList>
            <person name="Sung H."/>
        </authorList>
    </citation>
    <scope>NUCLEOTIDE SEQUENCE [LARGE SCALE GENOMIC DNA]</scope>
    <source>
        <strain evidence="2">AR23208</strain>
    </source>
</reference>
<dbReference type="RefSeq" id="WP_087457104.1">
    <property type="nucleotide sequence ID" value="NZ_CP021434.1"/>
</dbReference>
<dbReference type="KEGG" id="tum:CBW65_12390"/>
<gene>
    <name evidence="1" type="ORF">CBW65_12390</name>
</gene>
<proteinExistence type="predicted"/>
<dbReference type="EMBL" id="CP021434">
    <property type="protein sequence ID" value="ARU61734.1"/>
    <property type="molecule type" value="Genomic_DNA"/>
</dbReference>
<dbReference type="OrthoDB" id="2361671at2"/>